<keyword evidence="4" id="KW-1185">Reference proteome</keyword>
<dbReference type="SUPFAM" id="SSF55797">
    <property type="entry name" value="PR-1-like"/>
    <property type="match status" value="1"/>
</dbReference>
<dbReference type="GO" id="GO:0005576">
    <property type="term" value="C:extracellular region"/>
    <property type="evidence" value="ECO:0007669"/>
    <property type="project" value="InterPro"/>
</dbReference>
<dbReference type="PRINTS" id="PR00837">
    <property type="entry name" value="V5TPXLIKE"/>
</dbReference>
<dbReference type="PROSITE" id="PS01009">
    <property type="entry name" value="CRISP_1"/>
    <property type="match status" value="1"/>
</dbReference>
<protein>
    <recommendedName>
        <fullName evidence="2">SCP domain-containing protein</fullName>
    </recommendedName>
</protein>
<evidence type="ECO:0000313" key="4">
    <source>
        <dbReference type="Proteomes" id="UP000281553"/>
    </source>
</evidence>
<dbReference type="PANTHER" id="PTHR10334">
    <property type="entry name" value="CYSTEINE-RICH SECRETORY PROTEIN-RELATED"/>
    <property type="match status" value="1"/>
</dbReference>
<gene>
    <name evidence="3" type="ORF">DILT_LOCUS778</name>
</gene>
<dbReference type="Gene3D" id="3.40.33.10">
    <property type="entry name" value="CAP"/>
    <property type="match status" value="1"/>
</dbReference>
<dbReference type="AlphaFoldDB" id="A0A3P6PKH9"/>
<proteinExistence type="predicted"/>
<evidence type="ECO:0000259" key="2">
    <source>
        <dbReference type="Pfam" id="PF00188"/>
    </source>
</evidence>
<dbReference type="InterPro" id="IPR014044">
    <property type="entry name" value="CAP_dom"/>
</dbReference>
<dbReference type="SMR" id="A0A3P6PKH9"/>
<feature type="non-terminal residue" evidence="3">
    <location>
        <position position="1"/>
    </location>
</feature>
<dbReference type="InterPro" id="IPR035940">
    <property type="entry name" value="CAP_sf"/>
</dbReference>
<accession>A0A3P6PKH9</accession>
<feature type="region of interest" description="Disordered" evidence="1">
    <location>
        <begin position="74"/>
        <end position="102"/>
    </location>
</feature>
<evidence type="ECO:0000313" key="3">
    <source>
        <dbReference type="EMBL" id="VDK36569.1"/>
    </source>
</evidence>
<dbReference type="InterPro" id="IPR001283">
    <property type="entry name" value="CRISP-related"/>
</dbReference>
<dbReference type="Pfam" id="PF00188">
    <property type="entry name" value="CAP"/>
    <property type="match status" value="1"/>
</dbReference>
<feature type="domain" description="SCP" evidence="2">
    <location>
        <begin position="1"/>
        <end position="53"/>
    </location>
</feature>
<reference evidence="3 4" key="1">
    <citation type="submission" date="2018-11" db="EMBL/GenBank/DDBJ databases">
        <authorList>
            <consortium name="Pathogen Informatics"/>
        </authorList>
    </citation>
    <scope>NUCLEOTIDE SEQUENCE [LARGE SCALE GENOMIC DNA]</scope>
</reference>
<sequence length="118" mass="13341">RDASNAWYSEIKDFKFGVQSIQQCGHFTQLVWKATKLVGFGMAYSSDKHTVCMVAQYYPQGNWGNKVLENVPAPLPAAKTADQDLNLDKTPQSGEKRRPEALRSRFKTVELQSLMDET</sequence>
<dbReference type="EMBL" id="UYRU01003847">
    <property type="protein sequence ID" value="VDK36569.1"/>
    <property type="molecule type" value="Genomic_DNA"/>
</dbReference>
<evidence type="ECO:0000256" key="1">
    <source>
        <dbReference type="SAM" id="MobiDB-lite"/>
    </source>
</evidence>
<name>A0A3P6PKH9_DIBLA</name>
<dbReference type="Proteomes" id="UP000281553">
    <property type="component" value="Unassembled WGS sequence"/>
</dbReference>
<dbReference type="OrthoDB" id="337038at2759"/>
<dbReference type="InterPro" id="IPR018244">
    <property type="entry name" value="Allrgn_V5/Tpx1_CS"/>
</dbReference>
<organism evidence="3 4">
    <name type="scientific">Dibothriocephalus latus</name>
    <name type="common">Fish tapeworm</name>
    <name type="synonym">Diphyllobothrium latum</name>
    <dbReference type="NCBI Taxonomy" id="60516"/>
    <lineage>
        <taxon>Eukaryota</taxon>
        <taxon>Metazoa</taxon>
        <taxon>Spiralia</taxon>
        <taxon>Lophotrochozoa</taxon>
        <taxon>Platyhelminthes</taxon>
        <taxon>Cestoda</taxon>
        <taxon>Eucestoda</taxon>
        <taxon>Diphyllobothriidea</taxon>
        <taxon>Diphyllobothriidae</taxon>
        <taxon>Dibothriocephalus</taxon>
    </lineage>
</organism>